<dbReference type="OrthoDB" id="1740265at2759"/>
<dbReference type="SUPFAM" id="SSF51445">
    <property type="entry name" value="(Trans)glycosidases"/>
    <property type="match status" value="1"/>
</dbReference>
<dbReference type="Gene3D" id="2.60.40.1180">
    <property type="entry name" value="Golgi alpha-mannosidase II"/>
    <property type="match status" value="1"/>
</dbReference>
<gene>
    <name evidence="6" type="ORF">BCR38DRAFT_488665</name>
</gene>
<sequence length="681" mass="78344">MSSPVHQNSSFSTPQWWKEAVVYQIYPSSFQSHSGATTGWGSIQGIASRLDYLKSLGVDVVWSSPICKSPQADMGYDIADYKQIYHRYGTLQDVDNLIAELTKRGMKLMMDLVVNHTSNEHAWFLESRSSKDSPKRDWYIWKKPKSVSADGVPEPPSNWAQILGEANSAWTYDEKTGEYYLSLFTPEQPDLNWENPEVRAAVWDVMHFWLQRGAAGFRMDVINLISKVPGYPDAEVVLGAGCKFQPAFKYFVNGPKMHDYLQEMHREVLSKYDTITVGEMPGISDDDEVLRTVGAKAGELRMIFIFDLVDIDKPHVRMALKPWDVKEMKSIISRWQRVMIEKDGWNSVFIENHDNPRSVSRYVDDSDEWRHIGAKLIALMQTTLGGTLFIYQGEEIGLRNISKSWDIEEFKDIETINYWAKVNDLYADNPEELAYGRKIIDMKARDHSRTPMHWNAEENAGFCDAGAKPWMRIMDDYKTVNVDAQMKADLGDDLSVWQFWQRGLKDRKEHADVFVYGDFEELSVEHPNVFAYVRTSIKGEKWLVVLNYSGQELEWLMPDNLSVQFWACSNYVKGRAEKPLKKTIPLKPWEGILGRGVECVEYDDAKFAKADSFGYDKLSKPQSRPTTEISDVKFWLVTGDVKPPLKEIKYEAPSQSWGVGSPVYFLLIREGDLKRCKKDFQ</sequence>
<dbReference type="GO" id="GO:0004574">
    <property type="term" value="F:oligo-1,6-glucosidase activity"/>
    <property type="evidence" value="ECO:0007669"/>
    <property type="project" value="TreeGrafter"/>
</dbReference>
<reference evidence="6 7" key="1">
    <citation type="submission" date="2016-07" db="EMBL/GenBank/DDBJ databases">
        <title>Pervasive Adenine N6-methylation of Active Genes in Fungi.</title>
        <authorList>
            <consortium name="DOE Joint Genome Institute"/>
            <person name="Mondo S.J."/>
            <person name="Dannebaum R.O."/>
            <person name="Kuo R.C."/>
            <person name="Labutti K."/>
            <person name="Haridas S."/>
            <person name="Kuo A."/>
            <person name="Salamov A."/>
            <person name="Ahrendt S.R."/>
            <person name="Lipzen A."/>
            <person name="Sullivan W."/>
            <person name="Andreopoulos W.B."/>
            <person name="Clum A."/>
            <person name="Lindquist E."/>
            <person name="Daum C."/>
            <person name="Ramamoorthy G.K."/>
            <person name="Gryganskyi A."/>
            <person name="Culley D."/>
            <person name="Magnuson J.K."/>
            <person name="James T.Y."/>
            <person name="O'Malley M.A."/>
            <person name="Stajich J.E."/>
            <person name="Spatafora J.W."/>
            <person name="Visel A."/>
            <person name="Grigoriev I.V."/>
        </authorList>
    </citation>
    <scope>NUCLEOTIDE SEQUENCE [LARGE SCALE GENOMIC DNA]</scope>
    <source>
        <strain evidence="6 7">CBS 129021</strain>
    </source>
</reference>
<keyword evidence="7" id="KW-1185">Reference proteome</keyword>
<dbReference type="GO" id="GO:0004575">
    <property type="term" value="F:sucrose alpha-glucosidase activity"/>
    <property type="evidence" value="ECO:0007669"/>
    <property type="project" value="TreeGrafter"/>
</dbReference>
<dbReference type="GO" id="GO:0000025">
    <property type="term" value="P:maltose catabolic process"/>
    <property type="evidence" value="ECO:0007669"/>
    <property type="project" value="TreeGrafter"/>
</dbReference>
<dbReference type="EMBL" id="MCFJ01000013">
    <property type="protein sequence ID" value="ORY59647.1"/>
    <property type="molecule type" value="Genomic_DNA"/>
</dbReference>
<dbReference type="AlphaFoldDB" id="A0A1Y2DK51"/>
<comment type="similarity">
    <text evidence="1">Belongs to the glycosyl hydrolase 13 family.</text>
</comment>
<proteinExistence type="inferred from homology"/>
<dbReference type="Gene3D" id="3.90.400.10">
    <property type="entry name" value="Oligo-1,6-glucosidase, Domain 2"/>
    <property type="match status" value="1"/>
</dbReference>
<dbReference type="SMART" id="SM00642">
    <property type="entry name" value="Aamy"/>
    <property type="match status" value="1"/>
</dbReference>
<feature type="domain" description="Glycosyl hydrolase family 13 catalytic" evidence="5">
    <location>
        <begin position="24"/>
        <end position="449"/>
    </location>
</feature>
<evidence type="ECO:0000256" key="2">
    <source>
        <dbReference type="ARBA" id="ARBA00022801"/>
    </source>
</evidence>
<organism evidence="6 7">
    <name type="scientific">Pseudomassariella vexata</name>
    <dbReference type="NCBI Taxonomy" id="1141098"/>
    <lineage>
        <taxon>Eukaryota</taxon>
        <taxon>Fungi</taxon>
        <taxon>Dikarya</taxon>
        <taxon>Ascomycota</taxon>
        <taxon>Pezizomycotina</taxon>
        <taxon>Sordariomycetes</taxon>
        <taxon>Xylariomycetidae</taxon>
        <taxon>Amphisphaeriales</taxon>
        <taxon>Pseudomassariaceae</taxon>
        <taxon>Pseudomassariella</taxon>
    </lineage>
</organism>
<evidence type="ECO:0000313" key="6">
    <source>
        <dbReference type="EMBL" id="ORY59647.1"/>
    </source>
</evidence>
<evidence type="ECO:0000256" key="3">
    <source>
        <dbReference type="ARBA" id="ARBA00023295"/>
    </source>
</evidence>
<dbReference type="GO" id="GO:0005987">
    <property type="term" value="P:sucrose catabolic process"/>
    <property type="evidence" value="ECO:0007669"/>
    <property type="project" value="TreeGrafter"/>
</dbReference>
<dbReference type="GO" id="GO:0004556">
    <property type="term" value="F:alpha-amylase activity"/>
    <property type="evidence" value="ECO:0007669"/>
    <property type="project" value="TreeGrafter"/>
</dbReference>
<evidence type="ECO:0000313" key="7">
    <source>
        <dbReference type="Proteomes" id="UP000193689"/>
    </source>
</evidence>
<evidence type="ECO:0000256" key="1">
    <source>
        <dbReference type="ARBA" id="ARBA00008061"/>
    </source>
</evidence>
<accession>A0A1Y2DK51</accession>
<dbReference type="Proteomes" id="UP000193689">
    <property type="component" value="Unassembled WGS sequence"/>
</dbReference>
<dbReference type="RefSeq" id="XP_040712221.1">
    <property type="nucleotide sequence ID" value="XM_040864305.1"/>
</dbReference>
<keyword evidence="4" id="KW-0462">Maltose metabolism</keyword>
<dbReference type="InParanoid" id="A0A1Y2DK51"/>
<dbReference type="InterPro" id="IPR013780">
    <property type="entry name" value="Glyco_hydro_b"/>
</dbReference>
<dbReference type="SUPFAM" id="SSF51011">
    <property type="entry name" value="Glycosyl hydrolase domain"/>
    <property type="match status" value="1"/>
</dbReference>
<dbReference type="InterPro" id="IPR017853">
    <property type="entry name" value="GH"/>
</dbReference>
<comment type="caution">
    <text evidence="6">The sequence shown here is derived from an EMBL/GenBank/DDBJ whole genome shotgun (WGS) entry which is preliminary data.</text>
</comment>
<dbReference type="STRING" id="1141098.A0A1Y2DK51"/>
<dbReference type="GeneID" id="63780517"/>
<dbReference type="InterPro" id="IPR006047">
    <property type="entry name" value="GH13_cat_dom"/>
</dbReference>
<dbReference type="PANTHER" id="PTHR10357">
    <property type="entry name" value="ALPHA-AMYLASE FAMILY MEMBER"/>
    <property type="match status" value="1"/>
</dbReference>
<dbReference type="CDD" id="cd11333">
    <property type="entry name" value="AmyAc_SI_OligoGlu_DGase"/>
    <property type="match status" value="1"/>
</dbReference>
<evidence type="ECO:0000256" key="4">
    <source>
        <dbReference type="ARBA" id="ARBA00026248"/>
    </source>
</evidence>
<keyword evidence="2 6" id="KW-0378">Hydrolase</keyword>
<dbReference type="Pfam" id="PF00128">
    <property type="entry name" value="Alpha-amylase"/>
    <property type="match status" value="1"/>
</dbReference>
<dbReference type="FunFam" id="3.20.20.80:FF:000087">
    <property type="entry name" value="Oligo-1,6-glucosidase IMA1"/>
    <property type="match status" value="1"/>
</dbReference>
<protein>
    <submittedName>
        <fullName evidence="6">Glycoside hydrolase superfamily</fullName>
    </submittedName>
</protein>
<dbReference type="InterPro" id="IPR045857">
    <property type="entry name" value="O16G_dom_2"/>
</dbReference>
<keyword evidence="3" id="KW-0326">Glycosidase</keyword>
<dbReference type="GO" id="GO:0033934">
    <property type="term" value="F:glucan 1,4-alpha-maltotriohydrolase activity"/>
    <property type="evidence" value="ECO:0007669"/>
    <property type="project" value="TreeGrafter"/>
</dbReference>
<dbReference type="PANTHER" id="PTHR10357:SF232">
    <property type="entry name" value="GLYCOSYL HYDROLASE FAMILY 13 CATALYTIC DOMAIN-CONTAINING PROTEIN"/>
    <property type="match status" value="1"/>
</dbReference>
<name>A0A1Y2DK51_9PEZI</name>
<dbReference type="Gene3D" id="3.20.20.80">
    <property type="entry name" value="Glycosidases"/>
    <property type="match status" value="1"/>
</dbReference>
<evidence type="ECO:0000259" key="5">
    <source>
        <dbReference type="SMART" id="SM00642"/>
    </source>
</evidence>
<dbReference type="FunFam" id="3.90.400.10:FF:000002">
    <property type="entry name" value="Sucrose isomerase"/>
    <property type="match status" value="1"/>
</dbReference>